<evidence type="ECO:0000256" key="1">
    <source>
        <dbReference type="ARBA" id="ARBA00004123"/>
    </source>
</evidence>
<sequence length="193" mass="21763">MPPKGWRKDSGGNYPNTSYVKEQEKISIDDLLFPKSLIMSLAKESIHSAFQNGDEERRVTVSKDAALAMQRSATVFVNHLLTFAQMNAKKNNRKSCNEHDIMMALDTLGFGALKSILVEKMEGYQKAMQWKKQNKQNKNDANGDIIMDEDEDEDEDEEEEEEEGAEEAVSGQDKGQAAEDGTDVEPKKRKTDQ</sequence>
<dbReference type="PANTHER" id="PTHR46172">
    <property type="entry name" value="DNA POLYMERASE EPSILON SUBUNIT 3"/>
    <property type="match status" value="1"/>
</dbReference>
<reference evidence="8 9" key="1">
    <citation type="submission" date="2016-03" db="EMBL/GenBank/DDBJ databases">
        <title>How can Kluyveromyces marxianus grow so fast - potential evolutionary course in Saccharomyces Complex revealed by comparative genomics.</title>
        <authorList>
            <person name="Mo W."/>
            <person name="Lu W."/>
            <person name="Yang X."/>
            <person name="Qi J."/>
            <person name="Lv H."/>
        </authorList>
    </citation>
    <scope>NUCLEOTIDE SEQUENCE [LARGE SCALE GENOMIC DNA]</scope>
    <source>
        <strain evidence="8 9">FIM1</strain>
    </source>
</reference>
<organism evidence="8 9">
    <name type="scientific">Kluyveromyces marxianus</name>
    <name type="common">Yeast</name>
    <name type="synonym">Candida kefyr</name>
    <dbReference type="NCBI Taxonomy" id="4911"/>
    <lineage>
        <taxon>Eukaryota</taxon>
        <taxon>Fungi</taxon>
        <taxon>Dikarya</taxon>
        <taxon>Ascomycota</taxon>
        <taxon>Saccharomycotina</taxon>
        <taxon>Saccharomycetes</taxon>
        <taxon>Saccharomycetales</taxon>
        <taxon>Saccharomycetaceae</taxon>
        <taxon>Kluyveromyces</taxon>
    </lineage>
</organism>
<dbReference type="Pfam" id="PF00808">
    <property type="entry name" value="CBFD_NFYB_HMF"/>
    <property type="match status" value="1"/>
</dbReference>
<comment type="subcellular location">
    <subcellularLocation>
        <location evidence="1">Nucleus</location>
    </subcellularLocation>
</comment>
<keyword evidence="9" id="KW-1185">Reference proteome</keyword>
<evidence type="ECO:0000256" key="5">
    <source>
        <dbReference type="ARBA" id="ARBA00042096"/>
    </source>
</evidence>
<name>A0ABX6EWL6_KLUMA</name>
<proteinExistence type="predicted"/>
<evidence type="ECO:0000256" key="6">
    <source>
        <dbReference type="SAM" id="MobiDB-lite"/>
    </source>
</evidence>
<evidence type="ECO:0000256" key="4">
    <source>
        <dbReference type="ARBA" id="ARBA00039775"/>
    </source>
</evidence>
<feature type="compositionally biased region" description="Acidic residues" evidence="6">
    <location>
        <begin position="146"/>
        <end position="166"/>
    </location>
</feature>
<evidence type="ECO:0000256" key="3">
    <source>
        <dbReference type="ARBA" id="ARBA00023242"/>
    </source>
</evidence>
<dbReference type="InterPro" id="IPR009072">
    <property type="entry name" value="Histone-fold"/>
</dbReference>
<evidence type="ECO:0000313" key="9">
    <source>
        <dbReference type="Proteomes" id="UP000422736"/>
    </source>
</evidence>
<feature type="region of interest" description="Disordered" evidence="6">
    <location>
        <begin position="130"/>
        <end position="193"/>
    </location>
</feature>
<dbReference type="PANTHER" id="PTHR46172:SF1">
    <property type="entry name" value="DNA POLYMERASE EPSILON SUBUNIT 3"/>
    <property type="match status" value="1"/>
</dbReference>
<accession>A0ABX6EWL6</accession>
<keyword evidence="3" id="KW-0539">Nucleus</keyword>
<feature type="domain" description="Transcription factor CBF/NF-Y/archaeal histone" evidence="7">
    <location>
        <begin position="51"/>
        <end position="105"/>
    </location>
</feature>
<gene>
    <name evidence="8" type="primary">DPB4</name>
    <name evidence="8" type="ORF">FIM1_2608</name>
</gene>
<dbReference type="EMBL" id="CP015057">
    <property type="protein sequence ID" value="QGN15910.1"/>
    <property type="molecule type" value="Genomic_DNA"/>
</dbReference>
<evidence type="ECO:0000259" key="7">
    <source>
        <dbReference type="Pfam" id="PF00808"/>
    </source>
</evidence>
<protein>
    <recommendedName>
        <fullName evidence="4">DNA polymerase epsilon subunit D</fullName>
    </recommendedName>
    <alternativeName>
        <fullName evidence="5">DNA polymerase II subunit D</fullName>
    </alternativeName>
</protein>
<dbReference type="CDD" id="cd22928">
    <property type="entry name" value="HFD_POLE3_DPB4"/>
    <property type="match status" value="1"/>
</dbReference>
<keyword evidence="2" id="KW-0235">DNA replication</keyword>
<evidence type="ECO:0000313" key="8">
    <source>
        <dbReference type="EMBL" id="QGN15910.1"/>
    </source>
</evidence>
<dbReference type="SUPFAM" id="SSF47113">
    <property type="entry name" value="Histone-fold"/>
    <property type="match status" value="1"/>
</dbReference>
<dbReference type="InterPro" id="IPR051377">
    <property type="entry name" value="DNA_Pol-Epsilon_Subunit"/>
</dbReference>
<dbReference type="Gene3D" id="1.10.20.10">
    <property type="entry name" value="Histone, subunit A"/>
    <property type="match status" value="1"/>
</dbReference>
<dbReference type="Proteomes" id="UP000422736">
    <property type="component" value="Chromosome 4"/>
</dbReference>
<evidence type="ECO:0000256" key="2">
    <source>
        <dbReference type="ARBA" id="ARBA00022705"/>
    </source>
</evidence>
<dbReference type="InterPro" id="IPR003958">
    <property type="entry name" value="CBFA_NFYB_domain"/>
</dbReference>